<feature type="compositionally biased region" description="Low complexity" evidence="1">
    <location>
        <begin position="345"/>
        <end position="357"/>
    </location>
</feature>
<dbReference type="AlphaFoldDB" id="A0A6J7G9H5"/>
<proteinExistence type="predicted"/>
<protein>
    <submittedName>
        <fullName evidence="2">Unannotated protein</fullName>
    </submittedName>
</protein>
<evidence type="ECO:0000313" key="2">
    <source>
        <dbReference type="EMBL" id="CAB4900723.1"/>
    </source>
</evidence>
<evidence type="ECO:0000256" key="1">
    <source>
        <dbReference type="SAM" id="MobiDB-lite"/>
    </source>
</evidence>
<feature type="region of interest" description="Disordered" evidence="1">
    <location>
        <begin position="387"/>
        <end position="434"/>
    </location>
</feature>
<name>A0A6J7G9H5_9ZZZZ</name>
<dbReference type="PANTHER" id="PTHR48228">
    <property type="entry name" value="SUCCINYL-COA--D-CITRAMALATE COA-TRANSFERASE"/>
    <property type="match status" value="1"/>
</dbReference>
<gene>
    <name evidence="2" type="ORF">UFOPK3564_00553</name>
</gene>
<dbReference type="Gene3D" id="3.30.1540.10">
    <property type="entry name" value="formyl-coa transferase, domain 3"/>
    <property type="match status" value="1"/>
</dbReference>
<dbReference type="Gene3D" id="3.40.50.10540">
    <property type="entry name" value="Crotonobetainyl-coa:carnitine coa-transferase, domain 1"/>
    <property type="match status" value="1"/>
</dbReference>
<organism evidence="2">
    <name type="scientific">freshwater metagenome</name>
    <dbReference type="NCBI Taxonomy" id="449393"/>
    <lineage>
        <taxon>unclassified sequences</taxon>
        <taxon>metagenomes</taxon>
        <taxon>ecological metagenomes</taxon>
    </lineage>
</organism>
<dbReference type="GO" id="GO:0003824">
    <property type="term" value="F:catalytic activity"/>
    <property type="evidence" value="ECO:0007669"/>
    <property type="project" value="InterPro"/>
</dbReference>
<feature type="compositionally biased region" description="Low complexity" evidence="1">
    <location>
        <begin position="391"/>
        <end position="411"/>
    </location>
</feature>
<dbReference type="SUPFAM" id="SSF89796">
    <property type="entry name" value="CoA-transferase family III (CaiB/BaiF)"/>
    <property type="match status" value="1"/>
</dbReference>
<dbReference type="InterPro" id="IPR050509">
    <property type="entry name" value="CoA-transferase_III"/>
</dbReference>
<dbReference type="PANTHER" id="PTHR48228:SF5">
    <property type="entry name" value="ALPHA-METHYLACYL-COA RACEMASE"/>
    <property type="match status" value="1"/>
</dbReference>
<accession>A0A6J7G9H5</accession>
<feature type="region of interest" description="Disordered" evidence="1">
    <location>
        <begin position="334"/>
        <end position="357"/>
    </location>
</feature>
<dbReference type="EMBL" id="CAFBMK010000019">
    <property type="protein sequence ID" value="CAB4900723.1"/>
    <property type="molecule type" value="Genomic_DNA"/>
</dbReference>
<dbReference type="InterPro" id="IPR023606">
    <property type="entry name" value="CoA-Trfase_III_dom_1_sf"/>
</dbReference>
<reference evidence="2" key="1">
    <citation type="submission" date="2020-05" db="EMBL/GenBank/DDBJ databases">
        <authorList>
            <person name="Chiriac C."/>
            <person name="Salcher M."/>
            <person name="Ghai R."/>
            <person name="Kavagutti S V."/>
        </authorList>
    </citation>
    <scope>NUCLEOTIDE SEQUENCE</scope>
</reference>
<dbReference type="InterPro" id="IPR003673">
    <property type="entry name" value="CoA-Trfase_fam_III"/>
</dbReference>
<dbReference type="Pfam" id="PF02515">
    <property type="entry name" value="CoA_transf_3"/>
    <property type="match status" value="1"/>
</dbReference>
<feature type="compositionally biased region" description="Basic and acidic residues" evidence="1">
    <location>
        <begin position="417"/>
        <end position="434"/>
    </location>
</feature>
<sequence>MSGPLDGVRIVELAGIGPGPFAAMLLADLGADVLRVERVDAARRGGPGGLALTTLNRSRRSVAVDLKSPDGVATVLDLVARADALIEGFRPGVAERLGLGPDDCHARNPALVYGRMTGWGQSGPLAPTAGHDINYIALSGALAAVGPGADGEGPVVPLNLVGDFGGGSLYLALGIVSAILAARADGLGQVVDATMVDGAASLMTAFYGLAASGQHTPPRGSNVLDGGAPFYGVYRTKDDRWVSIGALEPQFYATLIGLLGLADAPEMAAQGDPSTWPAMRERFAATFASETREHWCGILEGTDACFAPVLELDEAPHHPHNVARDVFVTVDGVPQPGPAPRFSRTQTAAPTVAPAPGADTLEGLRAWGIPADELDRLLAAGTIHQPGAGGDAAADEAAPGAAEGRGTGRPAAPEPADDVRDTRHTKDAHGGSIG</sequence>
<dbReference type="InterPro" id="IPR044855">
    <property type="entry name" value="CoA-Trfase_III_dom3_sf"/>
</dbReference>